<feature type="domain" description="Solute-binding protein family 5" evidence="5">
    <location>
        <begin position="86"/>
        <end position="452"/>
    </location>
</feature>
<dbReference type="RefSeq" id="WP_322466179.1">
    <property type="nucleotide sequence ID" value="NZ_JAXOJX010000024.1"/>
</dbReference>
<comment type="similarity">
    <text evidence="1">Belongs to the bacterial solute-binding protein 5 family.</text>
</comment>
<dbReference type="Gene3D" id="3.10.105.10">
    <property type="entry name" value="Dipeptide-binding Protein, Domain 3"/>
    <property type="match status" value="1"/>
</dbReference>
<evidence type="ECO:0000313" key="7">
    <source>
        <dbReference type="Proteomes" id="UP001293718"/>
    </source>
</evidence>
<dbReference type="PROSITE" id="PS51318">
    <property type="entry name" value="TAT"/>
    <property type="match status" value="1"/>
</dbReference>
<dbReference type="InterPro" id="IPR039424">
    <property type="entry name" value="SBP_5"/>
</dbReference>
<dbReference type="InterPro" id="IPR006311">
    <property type="entry name" value="TAT_signal"/>
</dbReference>
<accession>A0ABU5IGU5</accession>
<organism evidence="6 7">
    <name type="scientific">Azohydromonas lata</name>
    <dbReference type="NCBI Taxonomy" id="45677"/>
    <lineage>
        <taxon>Bacteria</taxon>
        <taxon>Pseudomonadati</taxon>
        <taxon>Pseudomonadota</taxon>
        <taxon>Betaproteobacteria</taxon>
        <taxon>Burkholderiales</taxon>
        <taxon>Sphaerotilaceae</taxon>
        <taxon>Azohydromonas</taxon>
    </lineage>
</organism>
<dbReference type="PROSITE" id="PS01040">
    <property type="entry name" value="SBP_BACTERIAL_5"/>
    <property type="match status" value="1"/>
</dbReference>
<evidence type="ECO:0000313" key="6">
    <source>
        <dbReference type="EMBL" id="MDZ5458004.1"/>
    </source>
</evidence>
<evidence type="ECO:0000256" key="4">
    <source>
        <dbReference type="SAM" id="SignalP"/>
    </source>
</evidence>
<keyword evidence="2" id="KW-0813">Transport</keyword>
<evidence type="ECO:0000256" key="3">
    <source>
        <dbReference type="ARBA" id="ARBA00022729"/>
    </source>
</evidence>
<evidence type="ECO:0000259" key="5">
    <source>
        <dbReference type="Pfam" id="PF00496"/>
    </source>
</evidence>
<dbReference type="InterPro" id="IPR023765">
    <property type="entry name" value="SBP_5_CS"/>
</dbReference>
<evidence type="ECO:0000256" key="1">
    <source>
        <dbReference type="ARBA" id="ARBA00005695"/>
    </source>
</evidence>
<dbReference type="SUPFAM" id="SSF53850">
    <property type="entry name" value="Periplasmic binding protein-like II"/>
    <property type="match status" value="1"/>
</dbReference>
<dbReference type="PANTHER" id="PTHR30290">
    <property type="entry name" value="PERIPLASMIC BINDING COMPONENT OF ABC TRANSPORTER"/>
    <property type="match status" value="1"/>
</dbReference>
<dbReference type="Proteomes" id="UP001293718">
    <property type="component" value="Unassembled WGS sequence"/>
</dbReference>
<keyword evidence="7" id="KW-1185">Reference proteome</keyword>
<dbReference type="PIRSF" id="PIRSF002741">
    <property type="entry name" value="MppA"/>
    <property type="match status" value="1"/>
</dbReference>
<gene>
    <name evidence="6" type="ORF">SM757_15605</name>
</gene>
<name>A0ABU5IGU5_9BURK</name>
<reference evidence="6 7" key="1">
    <citation type="submission" date="2023-11" db="EMBL/GenBank/DDBJ databases">
        <title>Draft genome of Azohydromonas lata strain H1 (DSM1123), a polyhydroxyalkanoate producer.</title>
        <authorList>
            <person name="Traversa D."/>
            <person name="D'Addabbo P."/>
            <person name="Pazzani C."/>
            <person name="Manzari C."/>
            <person name="Chiara M."/>
            <person name="Scrascia M."/>
        </authorList>
    </citation>
    <scope>NUCLEOTIDE SEQUENCE [LARGE SCALE GENOMIC DNA]</scope>
    <source>
        <strain evidence="6 7">H1</strain>
    </source>
</reference>
<dbReference type="Gene3D" id="3.40.190.10">
    <property type="entry name" value="Periplasmic binding protein-like II"/>
    <property type="match status" value="1"/>
</dbReference>
<feature type="signal peptide" evidence="4">
    <location>
        <begin position="1"/>
        <end position="26"/>
    </location>
</feature>
<proteinExistence type="inferred from homology"/>
<evidence type="ECO:0000256" key="2">
    <source>
        <dbReference type="ARBA" id="ARBA00022448"/>
    </source>
</evidence>
<dbReference type="PANTHER" id="PTHR30290:SF9">
    <property type="entry name" value="OLIGOPEPTIDE-BINDING PROTEIN APPA"/>
    <property type="match status" value="1"/>
</dbReference>
<dbReference type="Pfam" id="PF00496">
    <property type="entry name" value="SBP_bac_5"/>
    <property type="match status" value="1"/>
</dbReference>
<keyword evidence="3 4" id="KW-0732">Signal</keyword>
<dbReference type="EMBL" id="JAXOJX010000024">
    <property type="protein sequence ID" value="MDZ5458004.1"/>
    <property type="molecule type" value="Genomic_DNA"/>
</dbReference>
<dbReference type="InterPro" id="IPR000914">
    <property type="entry name" value="SBP_5_dom"/>
</dbReference>
<sequence length="541" mass="59766">MTRTSRRRFLQQASHATLMAGVPAWALTDAHATVAASDGSAKGTLTAVLNPEPPTLVCFSNTAGTTVTVSSKVLEGLLEYDHDLTPRPQLATVWKVSPDGLEYTFTLRKGVKWHDGKPFVAADAAFSILLAKRYHPRGSATFSQLTAADALDANTLRLKLAKPAPYLLLALSAGETPILPSHRYHADGAVQNPLNATPIGTGPFRFKQWERGSHIVYERNADYWQKGKPQVDTLVFRIVPDIAARLNGFQNKTFDIGDSSPIPLSEVSNLGQYPFLGTSTAGYEDNANIAMLEFNLEREVFQKAEVRQAIAHAISREQVKNIAFYGYASVTISPVSKTSFPRLHLDAKDPYPYDIDKANKLLDAAGYRRNGSGHRFEVTLHANPFNEGYKRTAHYIRSALARAGINVTVREQDPGSYIRSVYTDREFDFTVSGVSTMFDPTVGLQRIFWSKSFNRQVPWSNANKYQNPEVDQLLEAAASEPDPAKRAEFFKRFQAIVIKDVPSIALVQVQNVTVYNKRVDGFNRTASGLRGNLADVTVTPA</sequence>
<comment type="caution">
    <text evidence="6">The sequence shown here is derived from an EMBL/GenBank/DDBJ whole genome shotgun (WGS) entry which is preliminary data.</text>
</comment>
<dbReference type="InterPro" id="IPR030678">
    <property type="entry name" value="Peptide/Ni-bd"/>
</dbReference>
<feature type="chain" id="PRO_5047259348" evidence="4">
    <location>
        <begin position="27"/>
        <end position="541"/>
    </location>
</feature>
<dbReference type="CDD" id="cd08517">
    <property type="entry name" value="PBP2_NikA_DppA_OppA_like_13"/>
    <property type="match status" value="1"/>
</dbReference>
<protein>
    <submittedName>
        <fullName evidence="6">ABC transporter substrate-binding protein</fullName>
    </submittedName>
</protein>